<gene>
    <name evidence="1" type="ORF">EDC18_11159</name>
</gene>
<name>A0A4R3MG70_9FIRM</name>
<evidence type="ECO:0008006" key="3">
    <source>
        <dbReference type="Google" id="ProtNLM"/>
    </source>
</evidence>
<reference evidence="1 2" key="1">
    <citation type="submission" date="2019-03" db="EMBL/GenBank/DDBJ databases">
        <title>Genomic Encyclopedia of Type Strains, Phase IV (KMG-IV): sequencing the most valuable type-strain genomes for metagenomic binning, comparative biology and taxonomic classification.</title>
        <authorList>
            <person name="Goeker M."/>
        </authorList>
    </citation>
    <scope>NUCLEOTIDE SEQUENCE [LARGE SCALE GENOMIC DNA]</scope>
    <source>
        <strain evidence="1 2">DSM 24629</strain>
    </source>
</reference>
<dbReference type="PROSITE" id="PS51257">
    <property type="entry name" value="PROKAR_LIPOPROTEIN"/>
    <property type="match status" value="1"/>
</dbReference>
<accession>A0A4R3MG70</accession>
<sequence length="211" mass="24162">MYRKLIIGTLILVFSITGCRVWEQLDDDPTEKYVVENISNENGKRNELQQKNDKMRPGNSFETEEGSFFIHALKDNIEKIRTGPIEIEIESAQVVSGQIKGEIEKNLKKDQIHYVLIDLVISNYYSSEVSFHPERSIITTNTEEIVENANMLLSDDFGGALKGEGTKRGKLVYLLEGDPGYIEWITVKIASPYNPKTKERLGDDLEFRLRF</sequence>
<dbReference type="EMBL" id="SMAL01000011">
    <property type="protein sequence ID" value="TCT12888.1"/>
    <property type="molecule type" value="Genomic_DNA"/>
</dbReference>
<dbReference type="Proteomes" id="UP000294902">
    <property type="component" value="Unassembled WGS sequence"/>
</dbReference>
<comment type="caution">
    <text evidence="1">The sequence shown here is derived from an EMBL/GenBank/DDBJ whole genome shotgun (WGS) entry which is preliminary data.</text>
</comment>
<evidence type="ECO:0000313" key="1">
    <source>
        <dbReference type="EMBL" id="TCT12888.1"/>
    </source>
</evidence>
<dbReference type="AlphaFoldDB" id="A0A4R3MG70"/>
<dbReference type="OrthoDB" id="2352785at2"/>
<evidence type="ECO:0000313" key="2">
    <source>
        <dbReference type="Proteomes" id="UP000294902"/>
    </source>
</evidence>
<organism evidence="1 2">
    <name type="scientific">Natranaerovirga pectinivora</name>
    <dbReference type="NCBI Taxonomy" id="682400"/>
    <lineage>
        <taxon>Bacteria</taxon>
        <taxon>Bacillati</taxon>
        <taxon>Bacillota</taxon>
        <taxon>Clostridia</taxon>
        <taxon>Lachnospirales</taxon>
        <taxon>Natranaerovirgaceae</taxon>
        <taxon>Natranaerovirga</taxon>
    </lineage>
</organism>
<proteinExistence type="predicted"/>
<protein>
    <recommendedName>
        <fullName evidence="3">DUF4352 domain-containing protein</fullName>
    </recommendedName>
</protein>
<keyword evidence="2" id="KW-1185">Reference proteome</keyword>
<dbReference type="RefSeq" id="WP_132253719.1">
    <property type="nucleotide sequence ID" value="NZ_SMAL01000011.1"/>
</dbReference>